<protein>
    <submittedName>
        <fullName evidence="1">Uncharacterized protein</fullName>
    </submittedName>
</protein>
<sequence>MSMAATAGSVQLPIYVRAGNADECLVATLDVDVQLGAAEDGSQDRAVVRNGDTASDLIAAALEAVAQQLRAEWRGDTSEQR</sequence>
<organism evidence="1 2">
    <name type="scientific">Pseudonocardia hispaniensis</name>
    <dbReference type="NCBI Taxonomy" id="904933"/>
    <lineage>
        <taxon>Bacteria</taxon>
        <taxon>Bacillati</taxon>
        <taxon>Actinomycetota</taxon>
        <taxon>Actinomycetes</taxon>
        <taxon>Pseudonocardiales</taxon>
        <taxon>Pseudonocardiaceae</taxon>
        <taxon>Pseudonocardia</taxon>
    </lineage>
</organism>
<dbReference type="Proteomes" id="UP001596302">
    <property type="component" value="Unassembled WGS sequence"/>
</dbReference>
<gene>
    <name evidence="1" type="ORF">ACFQE5_04845</name>
</gene>
<proteinExistence type="predicted"/>
<dbReference type="EMBL" id="JBHSQW010000009">
    <property type="protein sequence ID" value="MFC5993543.1"/>
    <property type="molecule type" value="Genomic_DNA"/>
</dbReference>
<reference evidence="2" key="1">
    <citation type="journal article" date="2019" name="Int. J. Syst. Evol. Microbiol.">
        <title>The Global Catalogue of Microorganisms (GCM) 10K type strain sequencing project: providing services to taxonomists for standard genome sequencing and annotation.</title>
        <authorList>
            <consortium name="The Broad Institute Genomics Platform"/>
            <consortium name="The Broad Institute Genome Sequencing Center for Infectious Disease"/>
            <person name="Wu L."/>
            <person name="Ma J."/>
        </authorList>
    </citation>
    <scope>NUCLEOTIDE SEQUENCE [LARGE SCALE GENOMIC DNA]</scope>
    <source>
        <strain evidence="2">CCM 8391</strain>
    </source>
</reference>
<keyword evidence="2" id="KW-1185">Reference proteome</keyword>
<evidence type="ECO:0000313" key="1">
    <source>
        <dbReference type="EMBL" id="MFC5993543.1"/>
    </source>
</evidence>
<evidence type="ECO:0000313" key="2">
    <source>
        <dbReference type="Proteomes" id="UP001596302"/>
    </source>
</evidence>
<accession>A0ABW1IYE2</accession>
<name>A0ABW1IYE2_9PSEU</name>
<comment type="caution">
    <text evidence="1">The sequence shown here is derived from an EMBL/GenBank/DDBJ whole genome shotgun (WGS) entry which is preliminary data.</text>
</comment>